<accession>A0A382ECZ1</accession>
<evidence type="ECO:0000313" key="1">
    <source>
        <dbReference type="EMBL" id="SVB47861.1"/>
    </source>
</evidence>
<reference evidence="1" key="1">
    <citation type="submission" date="2018-05" db="EMBL/GenBank/DDBJ databases">
        <authorList>
            <person name="Lanie J.A."/>
            <person name="Ng W.-L."/>
            <person name="Kazmierczak K.M."/>
            <person name="Andrzejewski T.M."/>
            <person name="Davidsen T.M."/>
            <person name="Wayne K.J."/>
            <person name="Tettelin H."/>
            <person name="Glass J.I."/>
            <person name="Rusch D."/>
            <person name="Podicherti R."/>
            <person name="Tsui H.-C.T."/>
            <person name="Winkler M.E."/>
        </authorList>
    </citation>
    <scope>NUCLEOTIDE SEQUENCE</scope>
</reference>
<gene>
    <name evidence="1" type="ORF">METZ01_LOCUS200715</name>
</gene>
<proteinExistence type="predicted"/>
<organism evidence="1">
    <name type="scientific">marine metagenome</name>
    <dbReference type="NCBI Taxonomy" id="408172"/>
    <lineage>
        <taxon>unclassified sequences</taxon>
        <taxon>metagenomes</taxon>
        <taxon>ecological metagenomes</taxon>
    </lineage>
</organism>
<dbReference type="AlphaFoldDB" id="A0A382ECZ1"/>
<sequence length="72" mass="8646">MESSSQTPIFFNVYRLNQLCYNVRKLKICYNVRKLKNSLNFLEEFRIVDVISKRIQASKTATWPIKEKIKVY</sequence>
<protein>
    <submittedName>
        <fullName evidence="1">Uncharacterized protein</fullName>
    </submittedName>
</protein>
<name>A0A382ECZ1_9ZZZZ</name>
<dbReference type="EMBL" id="UINC01043603">
    <property type="protein sequence ID" value="SVB47861.1"/>
    <property type="molecule type" value="Genomic_DNA"/>
</dbReference>